<feature type="domain" description="Gfo/Idh/MocA-like oxidoreductase N-terminal" evidence="1">
    <location>
        <begin position="4"/>
        <end position="135"/>
    </location>
</feature>
<dbReference type="InterPro" id="IPR051450">
    <property type="entry name" value="Gfo/Idh/MocA_Oxidoreductases"/>
</dbReference>
<evidence type="ECO:0000259" key="2">
    <source>
        <dbReference type="Pfam" id="PF22725"/>
    </source>
</evidence>
<dbReference type="Gene3D" id="3.40.50.720">
    <property type="entry name" value="NAD(P)-binding Rossmann-like Domain"/>
    <property type="match status" value="1"/>
</dbReference>
<protein>
    <submittedName>
        <fullName evidence="3">Gfo/Idh/MocA family oxidoreductase</fullName>
    </submittedName>
</protein>
<accession>A0A7T0BWA7</accession>
<dbReference type="Proteomes" id="UP000594688">
    <property type="component" value="Chromosome"/>
</dbReference>
<feature type="domain" description="GFO/IDH/MocA-like oxidoreductase" evidence="2">
    <location>
        <begin position="146"/>
        <end position="258"/>
    </location>
</feature>
<name>A0A7T0BWA7_9BACT</name>
<dbReference type="InterPro" id="IPR000683">
    <property type="entry name" value="Gfo/Idh/MocA-like_OxRdtase_N"/>
</dbReference>
<organism evidence="3 4">
    <name type="scientific">Candidatus Nitronauta litoralis</name>
    <dbReference type="NCBI Taxonomy" id="2705533"/>
    <lineage>
        <taxon>Bacteria</taxon>
        <taxon>Pseudomonadati</taxon>
        <taxon>Nitrospinota/Tectimicrobiota group</taxon>
        <taxon>Nitrospinota</taxon>
        <taxon>Nitrospinia</taxon>
        <taxon>Nitrospinales</taxon>
        <taxon>Nitrospinaceae</taxon>
        <taxon>Candidatus Nitronauta</taxon>
    </lineage>
</organism>
<gene>
    <name evidence="3" type="ORF">G3M70_09695</name>
</gene>
<dbReference type="Pfam" id="PF22725">
    <property type="entry name" value="GFO_IDH_MocA_C3"/>
    <property type="match status" value="1"/>
</dbReference>
<dbReference type="AlphaFoldDB" id="A0A7T0BWA7"/>
<dbReference type="SUPFAM" id="SSF51735">
    <property type="entry name" value="NAD(P)-binding Rossmann-fold domains"/>
    <property type="match status" value="1"/>
</dbReference>
<evidence type="ECO:0000313" key="3">
    <source>
        <dbReference type="EMBL" id="QPJ62125.1"/>
    </source>
</evidence>
<reference evidence="3 4" key="1">
    <citation type="submission" date="2020-02" db="EMBL/GenBank/DDBJ databases">
        <title>Genomic and physiological characterization of two novel Nitrospinaceae genera.</title>
        <authorList>
            <person name="Mueller A.J."/>
            <person name="Jung M.-Y."/>
            <person name="Strachan C.R."/>
            <person name="Herbold C.W."/>
            <person name="Kirkegaard R.H."/>
            <person name="Daims H."/>
        </authorList>
    </citation>
    <scope>NUCLEOTIDE SEQUENCE [LARGE SCALE GENOMIC DNA]</scope>
    <source>
        <strain evidence="3">EB</strain>
    </source>
</reference>
<dbReference type="PANTHER" id="PTHR43377:SF1">
    <property type="entry name" value="BILIVERDIN REDUCTASE A"/>
    <property type="match status" value="1"/>
</dbReference>
<dbReference type="Pfam" id="PF01408">
    <property type="entry name" value="GFO_IDH_MocA"/>
    <property type="match status" value="1"/>
</dbReference>
<dbReference type="KEGG" id="nli:G3M70_09695"/>
<dbReference type="InterPro" id="IPR036291">
    <property type="entry name" value="NAD(P)-bd_dom_sf"/>
</dbReference>
<dbReference type="Gene3D" id="3.30.360.10">
    <property type="entry name" value="Dihydrodipicolinate Reductase, domain 2"/>
    <property type="match status" value="1"/>
</dbReference>
<evidence type="ECO:0000313" key="4">
    <source>
        <dbReference type="Proteomes" id="UP000594688"/>
    </source>
</evidence>
<evidence type="ECO:0000259" key="1">
    <source>
        <dbReference type="Pfam" id="PF01408"/>
    </source>
</evidence>
<sequence>MKKLKVGIIGCGRIGSLLENDPLRDKPCTHAGGFNALPSTQIVAGCDLNQERLDQFGKRWDVDALYTNYREFLKQESLDIVSIAAWTRAHSKLALACTKADIKGVLCEKPIALTVKEGARMVRAFRKHSIPLVINHERRWEPFYTLAHKLVQQGKIGEIRTIVGNTLSGPPGKGRVDQFGGGPMFHDGTHLLDLLVFFGGPVAWVSGHENRPHGKQHIEETATAMLQFKNGALGFVEGGGGRRYFNFELDIQGTEGRLLIGNAGRELYVTKKSRRFTGFKELEQVPFPEPKNKESPFTGAARDLVGCILKGKTSKSSGEDGLMALKIITAIYDSAQKNGTKVRIR</sequence>
<dbReference type="SUPFAM" id="SSF55347">
    <property type="entry name" value="Glyceraldehyde-3-phosphate dehydrogenase-like, C-terminal domain"/>
    <property type="match status" value="1"/>
</dbReference>
<dbReference type="PANTHER" id="PTHR43377">
    <property type="entry name" value="BILIVERDIN REDUCTASE A"/>
    <property type="match status" value="1"/>
</dbReference>
<dbReference type="InterPro" id="IPR055170">
    <property type="entry name" value="GFO_IDH_MocA-like_dom"/>
</dbReference>
<proteinExistence type="predicted"/>
<dbReference type="GO" id="GO:0000166">
    <property type="term" value="F:nucleotide binding"/>
    <property type="evidence" value="ECO:0007669"/>
    <property type="project" value="InterPro"/>
</dbReference>
<dbReference type="EMBL" id="CP048685">
    <property type="protein sequence ID" value="QPJ62125.1"/>
    <property type="molecule type" value="Genomic_DNA"/>
</dbReference>